<name>A0A653B800_ECTOL</name>
<evidence type="ECO:0000313" key="1">
    <source>
        <dbReference type="EMBL" id="VDN64699.1"/>
    </source>
</evidence>
<sequence>MLCGLPAAKSHLNAGKLALIMMPPTKPELTLL</sequence>
<accession>A0A653B800</accession>
<dbReference type="EMBL" id="LR130779">
    <property type="protein sequence ID" value="VDN64699.1"/>
    <property type="molecule type" value="Genomic_DNA"/>
</dbReference>
<gene>
    <name evidence="1" type="ORF">POT9AD_3724</name>
</gene>
<protein>
    <submittedName>
        <fullName evidence="1">Uncharacterized protein</fullName>
    </submittedName>
</protein>
<organism evidence="1">
    <name type="scientific">Ectopseudomonas oleovorans</name>
    <name type="common">Pseudomonas oleovorans</name>
    <dbReference type="NCBI Taxonomy" id="301"/>
    <lineage>
        <taxon>Bacteria</taxon>
        <taxon>Pseudomonadati</taxon>
        <taxon>Pseudomonadota</taxon>
        <taxon>Gammaproteobacteria</taxon>
        <taxon>Pseudomonadales</taxon>
        <taxon>Pseudomonadaceae</taxon>
        <taxon>Ectopseudomonas</taxon>
    </lineage>
</organism>
<proteinExistence type="predicted"/>
<dbReference type="AlphaFoldDB" id="A0A653B800"/>
<reference evidence="1" key="1">
    <citation type="submission" date="2018-11" db="EMBL/GenBank/DDBJ databases">
        <authorList>
            <consortium name="Genoscope - CEA"/>
            <person name="William W."/>
        </authorList>
    </citation>
    <scope>NUCLEOTIDE SEQUENCE [LARGE SCALE GENOMIC DNA]</scope>
    <source>
        <strain evidence="1">T9AD</strain>
    </source>
</reference>